<name>A0A4U5NXN4_STECR</name>
<dbReference type="AlphaFoldDB" id="A0A4U5NXN4"/>
<evidence type="ECO:0000313" key="1">
    <source>
        <dbReference type="EMBL" id="TKR88296.1"/>
    </source>
</evidence>
<sequence length="138" mass="16314">MEELWNFQGYRYEVKIVAHFPTKDVLLTDPKRAGEVVSNINREKCRDIFSLIWKHHPEAFGKGFAYYDHQHEVLFEKKIDALEGGKNMRRIKLHAEDLGEDKRFLDGAPKVTITFTKDPDNFLVRKHKLKFRDISLLK</sequence>
<accession>A0A4U5NXN4</accession>
<gene>
    <name evidence="1" type="ORF">L596_012558</name>
</gene>
<keyword evidence="2" id="KW-1185">Reference proteome</keyword>
<reference evidence="1 2" key="1">
    <citation type="journal article" date="2015" name="Genome Biol.">
        <title>Comparative genomics of Steinernema reveals deeply conserved gene regulatory networks.</title>
        <authorList>
            <person name="Dillman A.R."/>
            <person name="Macchietto M."/>
            <person name="Porter C.F."/>
            <person name="Rogers A."/>
            <person name="Williams B."/>
            <person name="Antoshechkin I."/>
            <person name="Lee M.M."/>
            <person name="Goodwin Z."/>
            <person name="Lu X."/>
            <person name="Lewis E.E."/>
            <person name="Goodrich-Blair H."/>
            <person name="Stock S.P."/>
            <person name="Adams B.J."/>
            <person name="Sternberg P.W."/>
            <person name="Mortazavi A."/>
        </authorList>
    </citation>
    <scope>NUCLEOTIDE SEQUENCE [LARGE SCALE GENOMIC DNA]</scope>
    <source>
        <strain evidence="1 2">ALL</strain>
    </source>
</reference>
<organism evidence="1 2">
    <name type="scientific">Steinernema carpocapsae</name>
    <name type="common">Entomopathogenic nematode</name>
    <dbReference type="NCBI Taxonomy" id="34508"/>
    <lineage>
        <taxon>Eukaryota</taxon>
        <taxon>Metazoa</taxon>
        <taxon>Ecdysozoa</taxon>
        <taxon>Nematoda</taxon>
        <taxon>Chromadorea</taxon>
        <taxon>Rhabditida</taxon>
        <taxon>Tylenchina</taxon>
        <taxon>Panagrolaimomorpha</taxon>
        <taxon>Strongyloidoidea</taxon>
        <taxon>Steinernematidae</taxon>
        <taxon>Steinernema</taxon>
    </lineage>
</organism>
<proteinExistence type="predicted"/>
<comment type="caution">
    <text evidence="1">The sequence shown here is derived from an EMBL/GenBank/DDBJ whole genome shotgun (WGS) entry which is preliminary data.</text>
</comment>
<evidence type="ECO:0000313" key="2">
    <source>
        <dbReference type="Proteomes" id="UP000298663"/>
    </source>
</evidence>
<dbReference type="EMBL" id="AZBU02000003">
    <property type="protein sequence ID" value="TKR88296.1"/>
    <property type="molecule type" value="Genomic_DNA"/>
</dbReference>
<reference evidence="1 2" key="2">
    <citation type="journal article" date="2019" name="G3 (Bethesda)">
        <title>Hybrid Assembly of the Genome of the Entomopathogenic Nematode Steinernema carpocapsae Identifies the X-Chromosome.</title>
        <authorList>
            <person name="Serra L."/>
            <person name="Macchietto M."/>
            <person name="Macias-Munoz A."/>
            <person name="McGill C.J."/>
            <person name="Rodriguez I.M."/>
            <person name="Rodriguez B."/>
            <person name="Murad R."/>
            <person name="Mortazavi A."/>
        </authorList>
    </citation>
    <scope>NUCLEOTIDE SEQUENCE [LARGE SCALE GENOMIC DNA]</scope>
    <source>
        <strain evidence="1 2">ALL</strain>
    </source>
</reference>
<protein>
    <submittedName>
        <fullName evidence="1">Uncharacterized protein</fullName>
    </submittedName>
</protein>
<dbReference type="Proteomes" id="UP000298663">
    <property type="component" value="Unassembled WGS sequence"/>
</dbReference>